<dbReference type="OrthoDB" id="8899077at2"/>
<reference evidence="1 2" key="1">
    <citation type="submission" date="2019-07" db="EMBL/GenBank/DDBJ databases">
        <title>Lentzea xizangensis sp. nov., isolated from Qinghai-Tibetan Plateau Soils.</title>
        <authorList>
            <person name="Huang J."/>
        </authorList>
    </citation>
    <scope>NUCLEOTIDE SEQUENCE [LARGE SCALE GENOMIC DNA]</scope>
    <source>
        <strain evidence="1 2">FXJ1.1311</strain>
    </source>
</reference>
<name>A0A563EWZ4_9PSEU</name>
<dbReference type="AlphaFoldDB" id="A0A563EWZ4"/>
<protein>
    <submittedName>
        <fullName evidence="1">DUF2332 domain-containing protein</fullName>
    </submittedName>
</protein>
<comment type="caution">
    <text evidence="1">The sequence shown here is derived from an EMBL/GenBank/DDBJ whole genome shotgun (WGS) entry which is preliminary data.</text>
</comment>
<keyword evidence="2" id="KW-1185">Reference proteome</keyword>
<accession>A0A563EWZ4</accession>
<dbReference type="Pfam" id="PF10094">
    <property type="entry name" value="DUF2332"/>
    <property type="match status" value="1"/>
</dbReference>
<dbReference type="InterPro" id="IPR011200">
    <property type="entry name" value="UCP012608"/>
</dbReference>
<proteinExistence type="predicted"/>
<gene>
    <name evidence="1" type="ORF">FKR81_10815</name>
</gene>
<dbReference type="EMBL" id="VOBR01000006">
    <property type="protein sequence ID" value="TWP52068.1"/>
    <property type="molecule type" value="Genomic_DNA"/>
</dbReference>
<evidence type="ECO:0000313" key="2">
    <source>
        <dbReference type="Proteomes" id="UP000316639"/>
    </source>
</evidence>
<organism evidence="1 2">
    <name type="scientific">Lentzea tibetensis</name>
    <dbReference type="NCBI Taxonomy" id="2591470"/>
    <lineage>
        <taxon>Bacteria</taxon>
        <taxon>Bacillati</taxon>
        <taxon>Actinomycetota</taxon>
        <taxon>Actinomycetes</taxon>
        <taxon>Pseudonocardiales</taxon>
        <taxon>Pseudonocardiaceae</taxon>
        <taxon>Lentzea</taxon>
    </lineage>
</organism>
<dbReference type="Proteomes" id="UP000316639">
    <property type="component" value="Unassembled WGS sequence"/>
</dbReference>
<evidence type="ECO:0000313" key="1">
    <source>
        <dbReference type="EMBL" id="TWP52068.1"/>
    </source>
</evidence>
<sequence>MAEGSEDVTRSRSGASTLRTFAVRLRNSAPVSARILSELAGEIDRGGPVADLLCSHRAVHSPLFGIQALAGVRLLMLNGKAPELTERFATAHSAAMAGEGDSTSLLAWLAARRAIVENAGEILAALDRTVQQHQPKTAGFLLRGLTMLGAPRVRLFELGACAGLNLILDHYRWFGLGWEWGDVDSPVRLAAVGPRPHQIEIVERAGCDLQPRDAADPRHAMILRSFIPPEHDALRWDLDDAISLASRLGIKVQQSPAGRWLREVLTPPEDRSTLTVVWHSSFWNYLTDDERNEIETTLTAAAGSMPLARVSFEPVDWRTNPRLSVTVYG</sequence>